<reference evidence="1 2" key="1">
    <citation type="submission" date="2019-05" db="EMBL/GenBank/DDBJ databases">
        <title>Another draft genome of Portunus trituberculatus and its Hox gene families provides insights of decapod evolution.</title>
        <authorList>
            <person name="Jeong J.-H."/>
            <person name="Song I."/>
            <person name="Kim S."/>
            <person name="Choi T."/>
            <person name="Kim D."/>
            <person name="Ryu S."/>
            <person name="Kim W."/>
        </authorList>
    </citation>
    <scope>NUCLEOTIDE SEQUENCE [LARGE SCALE GENOMIC DNA]</scope>
    <source>
        <tissue evidence="1">Muscle</tissue>
    </source>
</reference>
<proteinExistence type="predicted"/>
<name>A0A5B7J411_PORTR</name>
<organism evidence="1 2">
    <name type="scientific">Portunus trituberculatus</name>
    <name type="common">Swimming crab</name>
    <name type="synonym">Neptunus trituberculatus</name>
    <dbReference type="NCBI Taxonomy" id="210409"/>
    <lineage>
        <taxon>Eukaryota</taxon>
        <taxon>Metazoa</taxon>
        <taxon>Ecdysozoa</taxon>
        <taxon>Arthropoda</taxon>
        <taxon>Crustacea</taxon>
        <taxon>Multicrustacea</taxon>
        <taxon>Malacostraca</taxon>
        <taxon>Eumalacostraca</taxon>
        <taxon>Eucarida</taxon>
        <taxon>Decapoda</taxon>
        <taxon>Pleocyemata</taxon>
        <taxon>Brachyura</taxon>
        <taxon>Eubrachyura</taxon>
        <taxon>Portunoidea</taxon>
        <taxon>Portunidae</taxon>
        <taxon>Portuninae</taxon>
        <taxon>Portunus</taxon>
    </lineage>
</organism>
<evidence type="ECO:0000313" key="2">
    <source>
        <dbReference type="Proteomes" id="UP000324222"/>
    </source>
</evidence>
<dbReference type="Proteomes" id="UP000324222">
    <property type="component" value="Unassembled WGS sequence"/>
</dbReference>
<protein>
    <submittedName>
        <fullName evidence="1">Uncharacterized protein</fullName>
    </submittedName>
</protein>
<dbReference type="EMBL" id="VSRR010087893">
    <property type="protein sequence ID" value="MPC91470.1"/>
    <property type="molecule type" value="Genomic_DNA"/>
</dbReference>
<dbReference type="AlphaFoldDB" id="A0A5B7J411"/>
<gene>
    <name evidence="1" type="ORF">E2C01_086510</name>
</gene>
<evidence type="ECO:0000313" key="1">
    <source>
        <dbReference type="EMBL" id="MPC91470.1"/>
    </source>
</evidence>
<comment type="caution">
    <text evidence="1">The sequence shown here is derived from an EMBL/GenBank/DDBJ whole genome shotgun (WGS) entry which is preliminary data.</text>
</comment>
<sequence>MVWSSGVVQQPSSVRLSREAAISQAQLQFNAVPVCYPLWHSMHRPHSLHHDTHAWQSSSASKVTLPLPDVLVSGWLT</sequence>
<keyword evidence="2" id="KW-1185">Reference proteome</keyword>
<accession>A0A5B7J411</accession>